<feature type="domain" description="FAD-binding" evidence="3">
    <location>
        <begin position="2"/>
        <end position="320"/>
    </location>
</feature>
<dbReference type="GO" id="GO:0102099">
    <property type="term" value="F:FAD-dependent urate hydroxylase activity"/>
    <property type="evidence" value="ECO:0007669"/>
    <property type="project" value="UniProtKB-EC"/>
</dbReference>
<dbReference type="SUPFAM" id="SSF51905">
    <property type="entry name" value="FAD/NAD(P)-binding domain"/>
    <property type="match status" value="1"/>
</dbReference>
<dbReference type="Gene3D" id="3.50.50.60">
    <property type="entry name" value="FAD/NAD(P)-binding domain"/>
    <property type="match status" value="1"/>
</dbReference>
<dbReference type="OrthoDB" id="9782160at2"/>
<comment type="caution">
    <text evidence="4">The sequence shown here is derived from an EMBL/GenBank/DDBJ whole genome shotgun (WGS) entry which is preliminary data.</text>
</comment>
<reference evidence="4 5" key="1">
    <citation type="submission" date="2019-10" db="EMBL/GenBank/DDBJ databases">
        <title>Actinomadura rubteroloni sp. nov. and Actinomadura macrotermitis sp. nov., isolated from the gut of fungus growing-termite Macrotermes natalensis.</title>
        <authorList>
            <person name="Benndorf R."/>
            <person name="Martin K."/>
            <person name="Kuefner M."/>
            <person name="De Beer W."/>
            <person name="Kaster A.-K."/>
            <person name="Vollmers J."/>
            <person name="Poulsen M."/>
            <person name="Beemelmanns C."/>
        </authorList>
    </citation>
    <scope>NUCLEOTIDE SEQUENCE [LARGE SCALE GENOMIC DNA]</scope>
    <source>
        <strain evidence="4 5">RB68</strain>
    </source>
</reference>
<dbReference type="InterPro" id="IPR050493">
    <property type="entry name" value="FAD-dep_Monooxygenase_BioMet"/>
</dbReference>
<keyword evidence="2" id="KW-0503">Monooxygenase</keyword>
<evidence type="ECO:0000259" key="3">
    <source>
        <dbReference type="Pfam" id="PF01494"/>
    </source>
</evidence>
<dbReference type="EC" id="1.14.13.113" evidence="4"/>
<proteinExistence type="predicted"/>
<evidence type="ECO:0000256" key="2">
    <source>
        <dbReference type="ARBA" id="ARBA00023033"/>
    </source>
</evidence>
<name>A0A7K0C7X2_9ACTN</name>
<dbReference type="InterPro" id="IPR002938">
    <property type="entry name" value="FAD-bd"/>
</dbReference>
<dbReference type="Proteomes" id="UP000487268">
    <property type="component" value="Unassembled WGS sequence"/>
</dbReference>
<dbReference type="Pfam" id="PF01494">
    <property type="entry name" value="FAD_binding_3"/>
    <property type="match status" value="1"/>
</dbReference>
<dbReference type="PRINTS" id="PR00420">
    <property type="entry name" value="RNGMNOXGNASE"/>
</dbReference>
<gene>
    <name evidence="4" type="primary">hpxO_5</name>
    <name evidence="4" type="ORF">ACRB68_76610</name>
</gene>
<keyword evidence="1 4" id="KW-0560">Oxidoreductase</keyword>
<dbReference type="PANTHER" id="PTHR13789">
    <property type="entry name" value="MONOOXYGENASE"/>
    <property type="match status" value="1"/>
</dbReference>
<organism evidence="4 5">
    <name type="scientific">Actinomadura macrotermitis</name>
    <dbReference type="NCBI Taxonomy" id="2585200"/>
    <lineage>
        <taxon>Bacteria</taxon>
        <taxon>Bacillati</taxon>
        <taxon>Actinomycetota</taxon>
        <taxon>Actinomycetes</taxon>
        <taxon>Streptosporangiales</taxon>
        <taxon>Thermomonosporaceae</taxon>
        <taxon>Actinomadura</taxon>
    </lineage>
</organism>
<keyword evidence="5" id="KW-1185">Reference proteome</keyword>
<dbReference type="PANTHER" id="PTHR13789:SF309">
    <property type="entry name" value="PUTATIVE (AFU_ORTHOLOGUE AFUA_6G14510)-RELATED"/>
    <property type="match status" value="1"/>
</dbReference>
<dbReference type="AlphaFoldDB" id="A0A7K0C7X2"/>
<dbReference type="GO" id="GO:0071949">
    <property type="term" value="F:FAD binding"/>
    <property type="evidence" value="ECO:0007669"/>
    <property type="project" value="InterPro"/>
</dbReference>
<dbReference type="RefSeq" id="WP_153541510.1">
    <property type="nucleotide sequence ID" value="NZ_WEGH01000006.1"/>
</dbReference>
<accession>A0A7K0C7X2</accession>
<dbReference type="EMBL" id="WEGH01000006">
    <property type="protein sequence ID" value="MQY09535.1"/>
    <property type="molecule type" value="Genomic_DNA"/>
</dbReference>
<evidence type="ECO:0000256" key="1">
    <source>
        <dbReference type="ARBA" id="ARBA00023002"/>
    </source>
</evidence>
<sequence length="396" mass="41606">MRVLVIGGGIAGTAAAIALRKAGVEAVVHEARPAVDGGGAFLTLATNGIDALRTIGADAGVLERGFATPDILLRSTTGKELGHTPTGRALPDGVVSHTLRRADLYRALTEEALKRGVRIEYGKRLVDARRTSDGVCAVFADGTEATGDVLIGADGVHSRVRTLIDPAAPAPVYAGLVGLGGYAEGLRLPGETGGYTMVFGRRAFFGYAVPPDGAVWWFANIPRAGEPARGEVEKIPGEQWQRTLAELFAEDAGPAVRCVQASDPADLVAGPVHSVPRLPRWHDDRMVVIGDAAHAPTPTSGQGASLSIEDAVVLARCLRDLPGPAEAFARFQELRRPRVEGIIKAAARINSSKAAGPVARRVRDAVLPGILKVAAGGKQMTRVFDHHIDWDEPVAP</sequence>
<evidence type="ECO:0000313" key="5">
    <source>
        <dbReference type="Proteomes" id="UP000487268"/>
    </source>
</evidence>
<dbReference type="InterPro" id="IPR036188">
    <property type="entry name" value="FAD/NAD-bd_sf"/>
</dbReference>
<evidence type="ECO:0000313" key="4">
    <source>
        <dbReference type="EMBL" id="MQY09535.1"/>
    </source>
</evidence>
<protein>
    <submittedName>
        <fullName evidence="4">FAD-dependent urate hydroxylase</fullName>
        <ecNumber evidence="4">1.14.13.113</ecNumber>
    </submittedName>
</protein>